<comment type="catalytic activity">
    <reaction evidence="10 11">
        <text>D-alanyl-D-alanine + UDP-N-acetyl-alpha-D-muramoyl-L-alanyl-gamma-D-glutamyl-meso-2,6-diaminopimelate + ATP = UDP-N-acetyl-alpha-D-muramoyl-L-alanyl-gamma-D-glutamyl-meso-2,6-diaminopimeloyl-D-alanyl-D-alanine + ADP + phosphate + H(+)</text>
        <dbReference type="Rhea" id="RHEA:28374"/>
        <dbReference type="ChEBI" id="CHEBI:15378"/>
        <dbReference type="ChEBI" id="CHEBI:30616"/>
        <dbReference type="ChEBI" id="CHEBI:43474"/>
        <dbReference type="ChEBI" id="CHEBI:57822"/>
        <dbReference type="ChEBI" id="CHEBI:61386"/>
        <dbReference type="ChEBI" id="CHEBI:83905"/>
        <dbReference type="ChEBI" id="CHEBI:456216"/>
        <dbReference type="EC" id="6.3.2.10"/>
    </reaction>
</comment>
<dbReference type="InterPro" id="IPR004101">
    <property type="entry name" value="Mur_ligase_C"/>
</dbReference>
<dbReference type="InterPro" id="IPR051046">
    <property type="entry name" value="MurCDEF_CellWall_CoF430Synth"/>
</dbReference>
<dbReference type="InterPro" id="IPR013221">
    <property type="entry name" value="Mur_ligase_cen"/>
</dbReference>
<dbReference type="InterPro" id="IPR036615">
    <property type="entry name" value="Mur_ligase_C_dom_sf"/>
</dbReference>
<feature type="domain" description="Mur ligase C-terminal" evidence="13">
    <location>
        <begin position="339"/>
        <end position="416"/>
    </location>
</feature>
<evidence type="ECO:0000259" key="12">
    <source>
        <dbReference type="Pfam" id="PF01225"/>
    </source>
</evidence>
<keyword evidence="2 10" id="KW-0436">Ligase</keyword>
<dbReference type="GO" id="GO:0009252">
    <property type="term" value="P:peptidoglycan biosynthetic process"/>
    <property type="evidence" value="ECO:0007669"/>
    <property type="project" value="UniProtKB-UniRule"/>
</dbReference>
<evidence type="ECO:0000259" key="13">
    <source>
        <dbReference type="Pfam" id="PF02875"/>
    </source>
</evidence>
<dbReference type="Gene3D" id="3.40.1390.10">
    <property type="entry name" value="MurE/MurF, N-terminal domain"/>
    <property type="match status" value="1"/>
</dbReference>
<evidence type="ECO:0000256" key="9">
    <source>
        <dbReference type="ARBA" id="ARBA00023316"/>
    </source>
</evidence>
<dbReference type="Gene3D" id="3.40.1190.10">
    <property type="entry name" value="Mur-like, catalytic domain"/>
    <property type="match status" value="1"/>
</dbReference>
<dbReference type="Proteomes" id="UP000295274">
    <property type="component" value="Unassembled WGS sequence"/>
</dbReference>
<keyword evidence="7 10" id="KW-0573">Peptidoglycan synthesis</keyword>
<feature type="domain" description="Mur ligase central" evidence="14">
    <location>
        <begin position="136"/>
        <end position="316"/>
    </location>
</feature>
<keyword evidence="3 10" id="KW-0132">Cell division</keyword>
<dbReference type="GO" id="GO:0047480">
    <property type="term" value="F:UDP-N-acetylmuramoyl-tripeptide-D-alanyl-D-alanine ligase activity"/>
    <property type="evidence" value="ECO:0007669"/>
    <property type="project" value="UniProtKB-UniRule"/>
</dbReference>
<evidence type="ECO:0000256" key="6">
    <source>
        <dbReference type="ARBA" id="ARBA00022960"/>
    </source>
</evidence>
<evidence type="ECO:0000256" key="4">
    <source>
        <dbReference type="ARBA" id="ARBA00022741"/>
    </source>
</evidence>
<keyword evidence="5 10" id="KW-0067">ATP-binding</keyword>
<dbReference type="InterPro" id="IPR005863">
    <property type="entry name" value="UDP-N-AcMur_synth"/>
</dbReference>
<evidence type="ECO:0000259" key="14">
    <source>
        <dbReference type="Pfam" id="PF08245"/>
    </source>
</evidence>
<keyword evidence="9 10" id="KW-0961">Cell wall biogenesis/degradation</keyword>
<sequence>MVLNQKQKTKQLEEKKLNNFSLYELKKAPFLRGFFFIFDFMNIQDLHSAFLANPSISTDTRKIKENDIFFALKGDNFNGNTYAQKALEKGASMVVIDEEEFYVDDRTILVNDVLKSLQLLANFHRKQCKAQVISLTGSNGKTTTKELINAVLSKAYKTIATKGNLNNHIGVPLTLLTIQPDTEIAIVEMGANHLKEIEFLCKIAEPDFGYITNFGKAHLEGFGGVEGVIKGKSELYDYLTSNNKSIFLNADDPIQKNKLNTYTKRFGFSSEDPKYYTIQLLDAQPFVNLLVEDINIETNLIGAYNFSNCCAAIIMAKYFNVEMHEIKEALEEYTPDNNRSQIINTNGHYIILDAYNANPSSMKVALENFNSLEKDRKILILGDMFELGESAKEEHQSISDLAKSLNFEQVILVGENFYLTNNHFIKLRSFHDLKAYLKENSLPSKSSILIKGSRGMALERVLDLI</sequence>
<comment type="similarity">
    <text evidence="10">Belongs to the MurCDEF family. MurF subfamily.</text>
</comment>
<comment type="subcellular location">
    <subcellularLocation>
        <location evidence="10 11">Cytoplasm</location>
    </subcellularLocation>
</comment>
<dbReference type="EMBL" id="SNZW01000020">
    <property type="protein sequence ID" value="TDS10824.1"/>
    <property type="molecule type" value="Genomic_DNA"/>
</dbReference>
<dbReference type="Gene3D" id="3.90.190.20">
    <property type="entry name" value="Mur ligase, C-terminal domain"/>
    <property type="match status" value="1"/>
</dbReference>
<evidence type="ECO:0000256" key="7">
    <source>
        <dbReference type="ARBA" id="ARBA00022984"/>
    </source>
</evidence>
<dbReference type="Pfam" id="PF01225">
    <property type="entry name" value="Mur_ligase"/>
    <property type="match status" value="1"/>
</dbReference>
<organism evidence="15 16">
    <name type="scientific">Maribacter caenipelagi</name>
    <dbReference type="NCBI Taxonomy" id="1447781"/>
    <lineage>
        <taxon>Bacteria</taxon>
        <taxon>Pseudomonadati</taxon>
        <taxon>Bacteroidota</taxon>
        <taxon>Flavobacteriia</taxon>
        <taxon>Flavobacteriales</taxon>
        <taxon>Flavobacteriaceae</taxon>
        <taxon>Maribacter</taxon>
    </lineage>
</organism>
<dbReference type="GO" id="GO:0051301">
    <property type="term" value="P:cell division"/>
    <property type="evidence" value="ECO:0007669"/>
    <property type="project" value="UniProtKB-KW"/>
</dbReference>
<comment type="pathway">
    <text evidence="10 11">Cell wall biogenesis; peptidoglycan biosynthesis.</text>
</comment>
<keyword evidence="1 10" id="KW-0963">Cytoplasm</keyword>
<evidence type="ECO:0000313" key="16">
    <source>
        <dbReference type="Proteomes" id="UP000295274"/>
    </source>
</evidence>
<dbReference type="AlphaFoldDB" id="A0A4R7CXL4"/>
<dbReference type="Pfam" id="PF02875">
    <property type="entry name" value="Mur_ligase_C"/>
    <property type="match status" value="1"/>
</dbReference>
<dbReference type="GO" id="GO:0071555">
    <property type="term" value="P:cell wall organization"/>
    <property type="evidence" value="ECO:0007669"/>
    <property type="project" value="UniProtKB-KW"/>
</dbReference>
<keyword evidence="8 10" id="KW-0131">Cell cycle</keyword>
<dbReference type="PANTHER" id="PTHR43024:SF1">
    <property type="entry name" value="UDP-N-ACETYLMURAMOYL-TRIPEPTIDE--D-ALANYL-D-ALANINE LIGASE"/>
    <property type="match status" value="1"/>
</dbReference>
<dbReference type="HAMAP" id="MF_02019">
    <property type="entry name" value="MurF"/>
    <property type="match status" value="1"/>
</dbReference>
<evidence type="ECO:0000256" key="1">
    <source>
        <dbReference type="ARBA" id="ARBA00022490"/>
    </source>
</evidence>
<dbReference type="UniPathway" id="UPA00219"/>
<dbReference type="NCBIfam" id="TIGR01143">
    <property type="entry name" value="murF"/>
    <property type="match status" value="1"/>
</dbReference>
<dbReference type="SUPFAM" id="SSF53244">
    <property type="entry name" value="MurD-like peptide ligases, peptide-binding domain"/>
    <property type="match status" value="1"/>
</dbReference>
<evidence type="ECO:0000256" key="2">
    <source>
        <dbReference type="ARBA" id="ARBA00022598"/>
    </source>
</evidence>
<dbReference type="InterPro" id="IPR035911">
    <property type="entry name" value="MurE/MurF_N"/>
</dbReference>
<comment type="function">
    <text evidence="10 11">Involved in cell wall formation. Catalyzes the final step in the synthesis of UDP-N-acetylmuramoyl-pentapeptide, the precursor of murein.</text>
</comment>
<dbReference type="InterPro" id="IPR036565">
    <property type="entry name" value="Mur-like_cat_sf"/>
</dbReference>
<dbReference type="GO" id="GO:0008360">
    <property type="term" value="P:regulation of cell shape"/>
    <property type="evidence" value="ECO:0007669"/>
    <property type="project" value="UniProtKB-KW"/>
</dbReference>
<dbReference type="PANTHER" id="PTHR43024">
    <property type="entry name" value="UDP-N-ACETYLMURAMOYL-TRIPEPTIDE--D-ALANYL-D-ALANINE LIGASE"/>
    <property type="match status" value="1"/>
</dbReference>
<feature type="binding site" evidence="10">
    <location>
        <begin position="137"/>
        <end position="143"/>
    </location>
    <ligand>
        <name>ATP</name>
        <dbReference type="ChEBI" id="CHEBI:30616"/>
    </ligand>
</feature>
<dbReference type="SUPFAM" id="SSF53623">
    <property type="entry name" value="MurD-like peptide ligases, catalytic domain"/>
    <property type="match status" value="1"/>
</dbReference>
<reference evidence="15 16" key="1">
    <citation type="submission" date="2019-03" db="EMBL/GenBank/DDBJ databases">
        <title>Genomic Encyclopedia of Type Strains, Phase III (KMG-III): the genomes of soil and plant-associated and newly described type strains.</title>
        <authorList>
            <person name="Whitman W."/>
        </authorList>
    </citation>
    <scope>NUCLEOTIDE SEQUENCE [LARGE SCALE GENOMIC DNA]</scope>
    <source>
        <strain evidence="15 16">CECT 8455</strain>
    </source>
</reference>
<gene>
    <name evidence="10" type="primary">murF</name>
    <name evidence="15" type="ORF">DFQ03_3714</name>
</gene>
<evidence type="ECO:0000313" key="15">
    <source>
        <dbReference type="EMBL" id="TDS10824.1"/>
    </source>
</evidence>
<evidence type="ECO:0000256" key="8">
    <source>
        <dbReference type="ARBA" id="ARBA00023306"/>
    </source>
</evidence>
<comment type="caution">
    <text evidence="15">The sequence shown here is derived from an EMBL/GenBank/DDBJ whole genome shotgun (WGS) entry which is preliminary data.</text>
</comment>
<dbReference type="InterPro" id="IPR000713">
    <property type="entry name" value="Mur_ligase_N"/>
</dbReference>
<dbReference type="SUPFAM" id="SSF63418">
    <property type="entry name" value="MurE/MurF N-terminal domain"/>
    <property type="match status" value="1"/>
</dbReference>
<dbReference type="GO" id="GO:0005524">
    <property type="term" value="F:ATP binding"/>
    <property type="evidence" value="ECO:0007669"/>
    <property type="project" value="UniProtKB-UniRule"/>
</dbReference>
<dbReference type="EC" id="6.3.2.10" evidence="10 11"/>
<evidence type="ECO:0000256" key="10">
    <source>
        <dbReference type="HAMAP-Rule" id="MF_02019"/>
    </source>
</evidence>
<dbReference type="Pfam" id="PF08245">
    <property type="entry name" value="Mur_ligase_M"/>
    <property type="match status" value="1"/>
</dbReference>
<dbReference type="GO" id="GO:0005737">
    <property type="term" value="C:cytoplasm"/>
    <property type="evidence" value="ECO:0007669"/>
    <property type="project" value="UniProtKB-SubCell"/>
</dbReference>
<keyword evidence="4 10" id="KW-0547">Nucleotide-binding</keyword>
<keyword evidence="16" id="KW-1185">Reference proteome</keyword>
<proteinExistence type="inferred from homology"/>
<evidence type="ECO:0000256" key="3">
    <source>
        <dbReference type="ARBA" id="ARBA00022618"/>
    </source>
</evidence>
<evidence type="ECO:0000256" key="11">
    <source>
        <dbReference type="RuleBase" id="RU004136"/>
    </source>
</evidence>
<keyword evidence="6 10" id="KW-0133">Cell shape</keyword>
<evidence type="ECO:0000256" key="5">
    <source>
        <dbReference type="ARBA" id="ARBA00022840"/>
    </source>
</evidence>
<protein>
    <recommendedName>
        <fullName evidence="10 11">UDP-N-acetylmuramoyl-tripeptide--D-alanyl-D-alanine ligase</fullName>
        <ecNumber evidence="10 11">6.3.2.10</ecNumber>
    </recommendedName>
    <alternativeName>
        <fullName evidence="10">D-alanyl-D-alanine-adding enzyme</fullName>
    </alternativeName>
</protein>
<accession>A0A4R7CXL4</accession>
<dbReference type="GO" id="GO:0008766">
    <property type="term" value="F:UDP-N-acetylmuramoylalanyl-D-glutamyl-2,6-diaminopimelate-D-alanyl-D-alanine ligase activity"/>
    <property type="evidence" value="ECO:0007669"/>
    <property type="project" value="RHEA"/>
</dbReference>
<name>A0A4R7CXL4_9FLAO</name>
<feature type="domain" description="Mur ligase N-terminal catalytic" evidence="12">
    <location>
        <begin position="56"/>
        <end position="119"/>
    </location>
</feature>